<dbReference type="Pfam" id="PF00271">
    <property type="entry name" value="Helicase_C"/>
    <property type="match status" value="1"/>
</dbReference>
<feature type="domain" description="Helicase C-terminal" evidence="5">
    <location>
        <begin position="155"/>
        <end position="320"/>
    </location>
</feature>
<dbReference type="GO" id="GO:0005524">
    <property type="term" value="F:ATP binding"/>
    <property type="evidence" value="ECO:0007669"/>
    <property type="project" value="UniProtKB-KW"/>
</dbReference>
<accession>A0A382DYW0</accession>
<dbReference type="InterPro" id="IPR027417">
    <property type="entry name" value="P-loop_NTPase"/>
</dbReference>
<proteinExistence type="predicted"/>
<dbReference type="AlphaFoldDB" id="A0A382DYW0"/>
<dbReference type="GO" id="GO:0004386">
    <property type="term" value="F:helicase activity"/>
    <property type="evidence" value="ECO:0007669"/>
    <property type="project" value="UniProtKB-KW"/>
</dbReference>
<evidence type="ECO:0000256" key="3">
    <source>
        <dbReference type="ARBA" id="ARBA00022806"/>
    </source>
</evidence>
<evidence type="ECO:0000313" key="6">
    <source>
        <dbReference type="EMBL" id="SVB43696.1"/>
    </source>
</evidence>
<reference evidence="6" key="1">
    <citation type="submission" date="2018-05" db="EMBL/GenBank/DDBJ databases">
        <authorList>
            <person name="Lanie J.A."/>
            <person name="Ng W.-L."/>
            <person name="Kazmierczak K.M."/>
            <person name="Andrzejewski T.M."/>
            <person name="Davidsen T.M."/>
            <person name="Wayne K.J."/>
            <person name="Tettelin H."/>
            <person name="Glass J.I."/>
            <person name="Rusch D."/>
            <person name="Podicherti R."/>
            <person name="Tsui H.-C.T."/>
            <person name="Winkler M.E."/>
        </authorList>
    </citation>
    <scope>NUCLEOTIDE SEQUENCE</scope>
</reference>
<dbReference type="PANTHER" id="PTHR12131:SF1">
    <property type="entry name" value="ATP-DEPENDENT RNA HELICASE SUPV3L1, MITOCHONDRIAL-RELATED"/>
    <property type="match status" value="1"/>
</dbReference>
<protein>
    <recommendedName>
        <fullName evidence="5">Helicase C-terminal domain-containing protein</fullName>
    </recommendedName>
</protein>
<organism evidence="6">
    <name type="scientific">marine metagenome</name>
    <dbReference type="NCBI Taxonomy" id="408172"/>
    <lineage>
        <taxon>unclassified sequences</taxon>
        <taxon>metagenomes</taxon>
        <taxon>ecological metagenomes</taxon>
    </lineage>
</organism>
<dbReference type="GO" id="GO:0016787">
    <property type="term" value="F:hydrolase activity"/>
    <property type="evidence" value="ECO:0007669"/>
    <property type="project" value="UniProtKB-KW"/>
</dbReference>
<dbReference type="PANTHER" id="PTHR12131">
    <property type="entry name" value="ATP-DEPENDENT RNA AND DNA HELICASE"/>
    <property type="match status" value="1"/>
</dbReference>
<evidence type="ECO:0000256" key="2">
    <source>
        <dbReference type="ARBA" id="ARBA00022801"/>
    </source>
</evidence>
<name>A0A382DYW0_9ZZZZ</name>
<sequence>MSFDDSKLFAILGPTNTGKTYLAFERLLSYKSGIFGFPLRLLARENYEKAVKKIGLNRVALFTGEEKIFPKEAKYFFCTVESMPSNIEAECVVVDEVQLAADYERGHIFTDRMLNFRGIYETIFLGSNIIKNILLKLFPQIKIEQRDRFSKLSFLSTQNISKLKPRSAIIAFNINKVYEIAENLRIHKGGAAVVIGSLSPRTRNSQVEVYEEKKVEYLVATDAIGMGLNLNINHVSFSSFQKFDGRYNRNLTTVEIGQIAGRAGRFENNGTFGYTKEAKFLDPIIIQAIENHSFDSIQRIYWRNSNIDFSSVETVLNSLTQFPVKSFFIHKKNADDEINFRSLIND</sequence>
<evidence type="ECO:0000256" key="4">
    <source>
        <dbReference type="ARBA" id="ARBA00022840"/>
    </source>
</evidence>
<dbReference type="InterPro" id="IPR050699">
    <property type="entry name" value="RNA-DNA_Helicase"/>
</dbReference>
<dbReference type="SMART" id="SM00490">
    <property type="entry name" value="HELICc"/>
    <property type="match status" value="1"/>
</dbReference>
<dbReference type="SUPFAM" id="SSF52540">
    <property type="entry name" value="P-loop containing nucleoside triphosphate hydrolases"/>
    <property type="match status" value="2"/>
</dbReference>
<dbReference type="InterPro" id="IPR001650">
    <property type="entry name" value="Helicase_C-like"/>
</dbReference>
<dbReference type="EMBL" id="UINC01041855">
    <property type="protein sequence ID" value="SVB43696.1"/>
    <property type="molecule type" value="Genomic_DNA"/>
</dbReference>
<evidence type="ECO:0000259" key="5">
    <source>
        <dbReference type="PROSITE" id="PS51194"/>
    </source>
</evidence>
<feature type="non-terminal residue" evidence="6">
    <location>
        <position position="346"/>
    </location>
</feature>
<keyword evidence="3" id="KW-0347">Helicase</keyword>
<evidence type="ECO:0000256" key="1">
    <source>
        <dbReference type="ARBA" id="ARBA00022741"/>
    </source>
</evidence>
<dbReference type="Pfam" id="PF22527">
    <property type="entry name" value="DEXQc_Suv3"/>
    <property type="match status" value="1"/>
</dbReference>
<keyword evidence="2" id="KW-0378">Hydrolase</keyword>
<keyword evidence="4" id="KW-0067">ATP-binding</keyword>
<dbReference type="PROSITE" id="PS51194">
    <property type="entry name" value="HELICASE_CTER"/>
    <property type="match status" value="1"/>
</dbReference>
<dbReference type="Gene3D" id="3.40.50.300">
    <property type="entry name" value="P-loop containing nucleotide triphosphate hydrolases"/>
    <property type="match status" value="2"/>
</dbReference>
<dbReference type="InterPro" id="IPR055206">
    <property type="entry name" value="DEXQc_SUV3"/>
</dbReference>
<keyword evidence="1" id="KW-0547">Nucleotide-binding</keyword>
<gene>
    <name evidence="6" type="ORF">METZ01_LOCUS196550</name>
</gene>